<evidence type="ECO:0000256" key="2">
    <source>
        <dbReference type="SAM" id="Phobius"/>
    </source>
</evidence>
<organism evidence="3 4">
    <name type="scientific">Blyttiomyces helicus</name>
    <dbReference type="NCBI Taxonomy" id="388810"/>
    <lineage>
        <taxon>Eukaryota</taxon>
        <taxon>Fungi</taxon>
        <taxon>Fungi incertae sedis</taxon>
        <taxon>Chytridiomycota</taxon>
        <taxon>Chytridiomycota incertae sedis</taxon>
        <taxon>Chytridiomycetes</taxon>
        <taxon>Chytridiomycetes incertae sedis</taxon>
        <taxon>Blyttiomyces</taxon>
    </lineage>
</organism>
<dbReference type="AlphaFoldDB" id="A0A4P9W933"/>
<keyword evidence="2" id="KW-0472">Membrane</keyword>
<gene>
    <name evidence="3" type="ORF">BDK51DRAFT_42919</name>
</gene>
<evidence type="ECO:0000313" key="4">
    <source>
        <dbReference type="Proteomes" id="UP000269721"/>
    </source>
</evidence>
<dbReference type="Proteomes" id="UP000269721">
    <property type="component" value="Unassembled WGS sequence"/>
</dbReference>
<accession>A0A4P9W933</accession>
<protein>
    <submittedName>
        <fullName evidence="3">Uncharacterized protein</fullName>
    </submittedName>
</protein>
<name>A0A4P9W933_9FUNG</name>
<sequence>MAFFGLQLTSAQTHSLDVEYYMSLSTPSWLGFFLSLGAIIASDWAASLWTIRGSRRAFTAYHDHLDDGGKSGTKLHPDAAQPAVTVMSTGETVDDSEIEGGQAGGGRGLLLEDIPAMVGLPDGGVHVPGGEPAGEGDLGMMSMTSSVGILGLRGDVEEGTMTRQPGPSAPPHAASGSAPTPVSVPAATPTPSPTAPTDPLLETFGTHALLTRYRIAAKFAAVTTASAWYALVCTAGLVAVENSVGSTQIDLIVQRIGTYNDETPVGEVFLRDINPLGAPHGAAP</sequence>
<feature type="region of interest" description="Disordered" evidence="1">
    <location>
        <begin position="158"/>
        <end position="199"/>
    </location>
</feature>
<keyword evidence="2" id="KW-0812">Transmembrane</keyword>
<keyword evidence="2" id="KW-1133">Transmembrane helix</keyword>
<feature type="compositionally biased region" description="Low complexity" evidence="1">
    <location>
        <begin position="171"/>
        <end position="187"/>
    </location>
</feature>
<evidence type="ECO:0000256" key="1">
    <source>
        <dbReference type="SAM" id="MobiDB-lite"/>
    </source>
</evidence>
<proteinExistence type="predicted"/>
<dbReference type="EMBL" id="KZ997023">
    <property type="protein sequence ID" value="RKO87983.1"/>
    <property type="molecule type" value="Genomic_DNA"/>
</dbReference>
<reference evidence="4" key="1">
    <citation type="journal article" date="2018" name="Nat. Microbiol.">
        <title>Leveraging single-cell genomics to expand the fungal tree of life.</title>
        <authorList>
            <person name="Ahrendt S.R."/>
            <person name="Quandt C.A."/>
            <person name="Ciobanu D."/>
            <person name="Clum A."/>
            <person name="Salamov A."/>
            <person name="Andreopoulos B."/>
            <person name="Cheng J.F."/>
            <person name="Woyke T."/>
            <person name="Pelin A."/>
            <person name="Henrissat B."/>
            <person name="Reynolds N.K."/>
            <person name="Benny G.L."/>
            <person name="Smith M.E."/>
            <person name="James T.Y."/>
            <person name="Grigoriev I.V."/>
        </authorList>
    </citation>
    <scope>NUCLEOTIDE SEQUENCE [LARGE SCALE GENOMIC DNA]</scope>
</reference>
<feature type="transmembrane region" description="Helical" evidence="2">
    <location>
        <begin position="29"/>
        <end position="51"/>
    </location>
</feature>
<keyword evidence="4" id="KW-1185">Reference proteome</keyword>
<evidence type="ECO:0000313" key="3">
    <source>
        <dbReference type="EMBL" id="RKO87983.1"/>
    </source>
</evidence>